<organism evidence="1 2">
    <name type="scientific">Datura stramonium</name>
    <name type="common">Jimsonweed</name>
    <name type="synonym">Common thornapple</name>
    <dbReference type="NCBI Taxonomy" id="4076"/>
    <lineage>
        <taxon>Eukaryota</taxon>
        <taxon>Viridiplantae</taxon>
        <taxon>Streptophyta</taxon>
        <taxon>Embryophyta</taxon>
        <taxon>Tracheophyta</taxon>
        <taxon>Spermatophyta</taxon>
        <taxon>Magnoliopsida</taxon>
        <taxon>eudicotyledons</taxon>
        <taxon>Gunneridae</taxon>
        <taxon>Pentapetalae</taxon>
        <taxon>asterids</taxon>
        <taxon>lamiids</taxon>
        <taxon>Solanales</taxon>
        <taxon>Solanaceae</taxon>
        <taxon>Solanoideae</taxon>
        <taxon>Datureae</taxon>
        <taxon>Datura</taxon>
    </lineage>
</organism>
<protein>
    <submittedName>
        <fullName evidence="1">Uncharacterized protein</fullName>
    </submittedName>
</protein>
<evidence type="ECO:0000313" key="1">
    <source>
        <dbReference type="EMBL" id="MCE2055511.1"/>
    </source>
</evidence>
<name>A0ABS8W1F0_DATST</name>
<evidence type="ECO:0000313" key="2">
    <source>
        <dbReference type="Proteomes" id="UP000823775"/>
    </source>
</evidence>
<comment type="caution">
    <text evidence="1">The sequence shown here is derived from an EMBL/GenBank/DDBJ whole genome shotgun (WGS) entry which is preliminary data.</text>
</comment>
<dbReference type="EMBL" id="JACEIK010006328">
    <property type="protein sequence ID" value="MCE2055511.1"/>
    <property type="molecule type" value="Genomic_DNA"/>
</dbReference>
<accession>A0ABS8W1F0</accession>
<reference evidence="1 2" key="1">
    <citation type="journal article" date="2021" name="BMC Genomics">
        <title>Datura genome reveals duplications of psychoactive alkaloid biosynthetic genes and high mutation rate following tissue culture.</title>
        <authorList>
            <person name="Rajewski A."/>
            <person name="Carter-House D."/>
            <person name="Stajich J."/>
            <person name="Litt A."/>
        </authorList>
    </citation>
    <scope>NUCLEOTIDE SEQUENCE [LARGE SCALE GENOMIC DNA]</scope>
    <source>
        <strain evidence="1">AR-01</strain>
    </source>
</reference>
<gene>
    <name evidence="1" type="ORF">HAX54_042781</name>
</gene>
<sequence length="257" mass="28495">MNRDIILGLISFEDGSNGLDNNRWCWFLVSIGFIVGTRSMGEILDGLILENGLILFWWRRLVIIEVGRDLGMRSCKGAGCSSVRALVSSFSKTVKAVFGAPAPSCNPKSNSRWRSAHLIGLFAYSYSPSHFASNGISNFGIPVELPLNSHSWSLAGWNAELIDFMGAPQDGAQDGIGLPLLGLPELRRQHYYYLCRSSDHLLQLKFCGDGHWKMGNNPHLSNPHDIGRRLVKFHHLQVAILENSTGFSPTDFSQYAT</sequence>
<proteinExistence type="predicted"/>
<keyword evidence="2" id="KW-1185">Reference proteome</keyword>
<dbReference type="Proteomes" id="UP000823775">
    <property type="component" value="Unassembled WGS sequence"/>
</dbReference>